<proteinExistence type="predicted"/>
<organism evidence="2 3">
    <name type="scientific">Eubacterium oxidoreducens</name>
    <dbReference type="NCBI Taxonomy" id="1732"/>
    <lineage>
        <taxon>Bacteria</taxon>
        <taxon>Bacillati</taxon>
        <taxon>Bacillota</taxon>
        <taxon>Clostridia</taxon>
        <taxon>Eubacteriales</taxon>
        <taxon>Eubacteriaceae</taxon>
        <taxon>Eubacterium</taxon>
    </lineage>
</organism>
<keyword evidence="1" id="KW-0472">Membrane</keyword>
<sequence>MKKSSLIRVGMILIMVMMLSAGCSGLIYAVLRSLSFSVDAVMAGGIFLVFIGIWGLCFFRTNADKRCRRFRAA</sequence>
<evidence type="ECO:0000313" key="2">
    <source>
        <dbReference type="EMBL" id="SDB07697.1"/>
    </source>
</evidence>
<evidence type="ECO:0000313" key="3">
    <source>
        <dbReference type="Proteomes" id="UP000199228"/>
    </source>
</evidence>
<keyword evidence="1" id="KW-1133">Transmembrane helix</keyword>
<evidence type="ECO:0000256" key="1">
    <source>
        <dbReference type="SAM" id="Phobius"/>
    </source>
</evidence>
<dbReference type="STRING" id="1732.SAMN02910417_00581"/>
<feature type="transmembrane region" description="Helical" evidence="1">
    <location>
        <begin position="12"/>
        <end position="31"/>
    </location>
</feature>
<reference evidence="2 3" key="1">
    <citation type="submission" date="2016-10" db="EMBL/GenBank/DDBJ databases">
        <authorList>
            <person name="de Groot N.N."/>
        </authorList>
    </citation>
    <scope>NUCLEOTIDE SEQUENCE [LARGE SCALE GENOMIC DNA]</scope>
    <source>
        <strain evidence="2 3">DSM 3217</strain>
    </source>
</reference>
<gene>
    <name evidence="2" type="ORF">SAMN02910417_00581</name>
</gene>
<dbReference type="EMBL" id="FMXR01000005">
    <property type="protein sequence ID" value="SDB07697.1"/>
    <property type="molecule type" value="Genomic_DNA"/>
</dbReference>
<dbReference type="RefSeq" id="WP_090172010.1">
    <property type="nucleotide sequence ID" value="NZ_FMXR01000005.1"/>
</dbReference>
<accession>A0A1G6AGZ6</accession>
<keyword evidence="1" id="KW-0812">Transmembrane</keyword>
<keyword evidence="3" id="KW-1185">Reference proteome</keyword>
<protein>
    <submittedName>
        <fullName evidence="2">Uncharacterized protein</fullName>
    </submittedName>
</protein>
<feature type="transmembrane region" description="Helical" evidence="1">
    <location>
        <begin position="37"/>
        <end position="59"/>
    </location>
</feature>
<dbReference type="AlphaFoldDB" id="A0A1G6AGZ6"/>
<dbReference type="Proteomes" id="UP000199228">
    <property type="component" value="Unassembled WGS sequence"/>
</dbReference>
<name>A0A1G6AGZ6_EUBOX</name>
<dbReference type="PROSITE" id="PS51257">
    <property type="entry name" value="PROKAR_LIPOPROTEIN"/>
    <property type="match status" value="1"/>
</dbReference>